<name>A0A5B8VLW2_9BACT</name>
<organism evidence="1 2">
    <name type="scientific">Arachidicoccus ginsenosidivorans</name>
    <dbReference type="NCBI Taxonomy" id="496057"/>
    <lineage>
        <taxon>Bacteria</taxon>
        <taxon>Pseudomonadati</taxon>
        <taxon>Bacteroidota</taxon>
        <taxon>Chitinophagia</taxon>
        <taxon>Chitinophagales</taxon>
        <taxon>Chitinophagaceae</taxon>
        <taxon>Arachidicoccus</taxon>
    </lineage>
</organism>
<proteinExistence type="predicted"/>
<accession>A0A5B8VLW2</accession>
<dbReference type="Proteomes" id="UP000321291">
    <property type="component" value="Chromosome"/>
</dbReference>
<dbReference type="RefSeq" id="WP_146781432.1">
    <property type="nucleotide sequence ID" value="NZ_CP042434.1"/>
</dbReference>
<protein>
    <submittedName>
        <fullName evidence="1">Uncharacterized protein</fullName>
    </submittedName>
</protein>
<sequence length="209" mass="24174">MEKLITFVAIKNKPLDLFLMKKVSIFAIERIVEPTEILAVRYNPTKGKHIVAEVLAKWQDIQYLEDFFEKYKSDLESWNSDVENAIIKTINQMKAFIVRLKNAGNSGQFDNTIFKPLHRNVSFNNQLCTQSKAYGIENGSSWLRMYAIRLGENQYLITGGCIKLTQAMQDRPHTELELHKLKEVSNYLKNQGFRSIEDGDLDLLEVEIL</sequence>
<dbReference type="AlphaFoldDB" id="A0A5B8VLW2"/>
<evidence type="ECO:0000313" key="1">
    <source>
        <dbReference type="EMBL" id="QEC71932.1"/>
    </source>
</evidence>
<reference evidence="1 2" key="1">
    <citation type="journal article" date="2017" name="Int. J. Syst. Evol. Microbiol.">
        <title>Arachidicoccus ginsenosidivorans sp. nov., with ginsenoside-converting activity isolated from ginseng cultivating soil.</title>
        <authorList>
            <person name="Siddiqi M.Z."/>
            <person name="Aslam Z."/>
            <person name="Im W.T."/>
        </authorList>
    </citation>
    <scope>NUCLEOTIDE SEQUENCE [LARGE SCALE GENOMIC DNA]</scope>
    <source>
        <strain evidence="1 2">Gsoil 809</strain>
    </source>
</reference>
<dbReference type="KEGG" id="agi:FSB73_09905"/>
<dbReference type="OrthoDB" id="1067077at2"/>
<evidence type="ECO:0000313" key="2">
    <source>
        <dbReference type="Proteomes" id="UP000321291"/>
    </source>
</evidence>
<gene>
    <name evidence="1" type="ORF">FSB73_09905</name>
</gene>
<keyword evidence="2" id="KW-1185">Reference proteome</keyword>
<dbReference type="EMBL" id="CP042434">
    <property type="protein sequence ID" value="QEC71932.1"/>
    <property type="molecule type" value="Genomic_DNA"/>
</dbReference>